<dbReference type="EnsemblMetazoa" id="AMEM010051-RA">
    <property type="protein sequence ID" value="AMEM010051-PA"/>
    <property type="gene ID" value="AMEM010051"/>
</dbReference>
<evidence type="ECO:0000313" key="2">
    <source>
        <dbReference type="Proteomes" id="UP000075903"/>
    </source>
</evidence>
<accession>A0A182V789</accession>
<keyword evidence="2" id="KW-1185">Reference proteome</keyword>
<dbReference type="Proteomes" id="UP000075903">
    <property type="component" value="Unassembled WGS sequence"/>
</dbReference>
<dbReference type="VEuPathDB" id="VectorBase:AMEM010051"/>
<name>A0A182V789_ANOME</name>
<protein>
    <recommendedName>
        <fullName evidence="3">NACHT domain-containing protein</fullName>
    </recommendedName>
</protein>
<organism evidence="1 2">
    <name type="scientific">Anopheles merus</name>
    <name type="common">Mosquito</name>
    <dbReference type="NCBI Taxonomy" id="30066"/>
    <lineage>
        <taxon>Eukaryota</taxon>
        <taxon>Metazoa</taxon>
        <taxon>Ecdysozoa</taxon>
        <taxon>Arthropoda</taxon>
        <taxon>Hexapoda</taxon>
        <taxon>Insecta</taxon>
        <taxon>Pterygota</taxon>
        <taxon>Neoptera</taxon>
        <taxon>Endopterygota</taxon>
        <taxon>Diptera</taxon>
        <taxon>Nematocera</taxon>
        <taxon>Culicoidea</taxon>
        <taxon>Culicidae</taxon>
        <taxon>Anophelinae</taxon>
        <taxon>Anopheles</taxon>
    </lineage>
</organism>
<dbReference type="KEGG" id="amer:121594836"/>
<evidence type="ECO:0000313" key="1">
    <source>
        <dbReference type="EnsemblMetazoa" id="AMEM010051-PA"/>
    </source>
</evidence>
<dbReference type="InterPro" id="IPR027417">
    <property type="entry name" value="P-loop_NTPase"/>
</dbReference>
<dbReference type="VEuPathDB" id="VectorBase:AMEM21_011399"/>
<dbReference type="GeneID" id="121594836"/>
<dbReference type="RefSeq" id="XP_041774477.1">
    <property type="nucleotide sequence ID" value="XM_041918543.1"/>
</dbReference>
<evidence type="ECO:0008006" key="3">
    <source>
        <dbReference type="Google" id="ProtNLM"/>
    </source>
</evidence>
<proteinExistence type="predicted"/>
<reference evidence="1" key="1">
    <citation type="submission" date="2020-05" db="UniProtKB">
        <authorList>
            <consortium name="EnsemblMetazoa"/>
        </authorList>
    </citation>
    <scope>IDENTIFICATION</scope>
    <source>
        <strain evidence="1">MAF</strain>
    </source>
</reference>
<dbReference type="Gene3D" id="3.40.50.300">
    <property type="entry name" value="P-loop containing nucleotide triphosphate hydrolases"/>
    <property type="match status" value="1"/>
</dbReference>
<sequence>MFVLIVHYKKKKNTSAHYNITVNSIRVYLEIFINLHHHPSFRYRFVLHISSEAMATKDGVDFQHHLYYYVIGLVHNTYDYSILYEGNVGRNQGTYKALDDVILKIHLDREREHNEGLYLFQAKQRMDESLTLSIQDMLHHKVKISKYIDSYVQYSKSEACSRDGKPTEMIYWTSDGLHSTTLAFMEEHTSKEPHLKLTIDTIRKYSIKQWKALLMFDTAQKLANHCTLSKQDVSKPQTYLSKSMAQSFAHEIIEMMEPTAKSEQTEQPIVKFREQFLQGSTSLSENAKQFRLSFIIACQMQHKNPNTKFDLSSLRTVTFSTDAFQIQNLNAESAEQCGFQYNGLEEDELNWFFEHFIFYVNVPKNEKMITAINNLFRNQWDEHMFHKYLIKDRPETKKDKKLQQVKALVESIMKMKELKSKLVVIPPKGIDFKKESLDKLCSGIEAYFQKGPNELTILSRPKVEWTAARIQSKYEKHAVVVSNAMEMKYLLDTLNRIKNVEFGDCLISGEVKYILLLQVPISAEKDSKMMLELVPNVKLILIVEGNTLQTSLSSPLITDDVVLDDVIVNYEHLELKRVSFDAKNMTLSNCIRKKSIDSSEKLAELSILKNIVVKSDFYEHNEQNYIERSLIRDGGKIVTHSELILNEGCAVSIICDTAGQGKTIELLRIAKIAHGIESRICLYIRAKTIAKSVVTQAEQPSSLEGLQLMQTLLYITPRSALIDDIVNQCLATAQVCFLIDGFDEIVETYQTLVIKFLQKILQCQSCLLIIATRNESVPILRKAFKNASYYNLATFPYEKYFKQLWLSDANPDMISPEVQRNVDIFISNFDQLLKGVGCKSFLEVPQLCKIMGIIYQDRIRKPNIQWHTNYEIGSIYNTFLQSQFENTLRGKFDEMDKLHVLAKELIQKEFYAKHSQLACELEYNCCNNPKQYEQMAHFGLIMIQLDASECVDFMHRTVMEYFLVRNCLLDDVDREMFFNFLRRYFCVSRANIADKFIDFFLHDLKCLTSHKKHIISSYLYSSSNILATCIRMALNNATFNTLRMLLSVAPKELLRSVHFRFGGINNPQGNQFDEKNEINLKRLGERQTILLLETLKECDDEYDDADNDSDDENEDRSILQRMLFETNPDEEDTLEVALRKPFPEVFDWFVAYCTEHFSLDIQRYLTARIPRYARTIIRHCYAENKEKIIDKLIQLCAATPRRDFVRDCFQSFDLLGELINSIESVPQGKQFKEADRLDLTQKVISLLDLYQDNEMLLLFKEQSKQRVEHLQNETIRSCINHWIDK</sequence>